<keyword evidence="1" id="KW-0238">DNA-binding</keyword>
<dbReference type="Proteomes" id="UP000646827">
    <property type="component" value="Unassembled WGS sequence"/>
</dbReference>
<dbReference type="AlphaFoldDB" id="A0A8H7VNK0"/>
<dbReference type="InterPro" id="IPR001356">
    <property type="entry name" value="HD"/>
</dbReference>
<evidence type="ECO:0000256" key="1">
    <source>
        <dbReference type="PROSITE-ProRule" id="PRU00108"/>
    </source>
</evidence>
<keyword evidence="5" id="KW-1185">Reference proteome</keyword>
<evidence type="ECO:0000256" key="2">
    <source>
        <dbReference type="SAM" id="MobiDB-lite"/>
    </source>
</evidence>
<dbReference type="InterPro" id="IPR009057">
    <property type="entry name" value="Homeodomain-like_sf"/>
</dbReference>
<feature type="compositionally biased region" description="Acidic residues" evidence="2">
    <location>
        <begin position="630"/>
        <end position="639"/>
    </location>
</feature>
<keyword evidence="1" id="KW-0371">Homeobox</keyword>
<feature type="compositionally biased region" description="Low complexity" evidence="2">
    <location>
        <begin position="640"/>
        <end position="654"/>
    </location>
</feature>
<reference evidence="4 5" key="1">
    <citation type="submission" date="2020-12" db="EMBL/GenBank/DDBJ databases">
        <title>Metabolic potential, ecology and presence of endohyphal bacteria is reflected in genomic diversity of Mucoromycotina.</title>
        <authorList>
            <person name="Muszewska A."/>
            <person name="Okrasinska A."/>
            <person name="Steczkiewicz K."/>
            <person name="Drgas O."/>
            <person name="Orlowska M."/>
            <person name="Perlinska-Lenart U."/>
            <person name="Aleksandrzak-Piekarczyk T."/>
            <person name="Szatraj K."/>
            <person name="Zielenkiewicz U."/>
            <person name="Pilsyk S."/>
            <person name="Malc E."/>
            <person name="Mieczkowski P."/>
            <person name="Kruszewska J.S."/>
            <person name="Biernat P."/>
            <person name="Pawlowska J."/>
        </authorList>
    </citation>
    <scope>NUCLEOTIDE SEQUENCE [LARGE SCALE GENOMIC DNA]</scope>
    <source>
        <strain evidence="4 5">CBS 142.35</strain>
    </source>
</reference>
<feature type="region of interest" description="Disordered" evidence="2">
    <location>
        <begin position="588"/>
        <end position="654"/>
    </location>
</feature>
<proteinExistence type="predicted"/>
<dbReference type="PROSITE" id="PS50071">
    <property type="entry name" value="HOMEOBOX_2"/>
    <property type="match status" value="1"/>
</dbReference>
<accession>A0A8H7VNK0</accession>
<protein>
    <recommendedName>
        <fullName evidence="3">Homeobox domain-containing protein</fullName>
    </recommendedName>
</protein>
<keyword evidence="1" id="KW-0539">Nucleus</keyword>
<feature type="compositionally biased region" description="Low complexity" evidence="2">
    <location>
        <begin position="397"/>
        <end position="415"/>
    </location>
</feature>
<dbReference type="EMBL" id="JAEPRB010000115">
    <property type="protein sequence ID" value="KAG2221229.1"/>
    <property type="molecule type" value="Genomic_DNA"/>
</dbReference>
<organism evidence="4 5">
    <name type="scientific">Circinella minor</name>
    <dbReference type="NCBI Taxonomy" id="1195481"/>
    <lineage>
        <taxon>Eukaryota</taxon>
        <taxon>Fungi</taxon>
        <taxon>Fungi incertae sedis</taxon>
        <taxon>Mucoromycota</taxon>
        <taxon>Mucoromycotina</taxon>
        <taxon>Mucoromycetes</taxon>
        <taxon>Mucorales</taxon>
        <taxon>Lichtheimiaceae</taxon>
        <taxon>Circinella</taxon>
    </lineage>
</organism>
<comment type="caution">
    <text evidence="4">The sequence shown here is derived from an EMBL/GenBank/DDBJ whole genome shotgun (WGS) entry which is preliminary data.</text>
</comment>
<evidence type="ECO:0000313" key="4">
    <source>
        <dbReference type="EMBL" id="KAG2221229.1"/>
    </source>
</evidence>
<feature type="DNA-binding region" description="Homeobox" evidence="1">
    <location>
        <begin position="496"/>
        <end position="559"/>
    </location>
</feature>
<feature type="region of interest" description="Disordered" evidence="2">
    <location>
        <begin position="397"/>
        <end position="421"/>
    </location>
</feature>
<dbReference type="GO" id="GO:0005634">
    <property type="term" value="C:nucleus"/>
    <property type="evidence" value="ECO:0007669"/>
    <property type="project" value="UniProtKB-SubCell"/>
</dbReference>
<gene>
    <name evidence="4" type="ORF">INT45_013940</name>
</gene>
<dbReference type="GO" id="GO:0003677">
    <property type="term" value="F:DNA binding"/>
    <property type="evidence" value="ECO:0007669"/>
    <property type="project" value="UniProtKB-UniRule"/>
</dbReference>
<dbReference type="OrthoDB" id="2389483at2759"/>
<name>A0A8H7VNK0_9FUNG</name>
<sequence length="654" mass="73485">MILPNISIGEKKLDSAIFQDSSDNDYNNDNQDDDDNYALLTNVIELKTTLTTTSPTTSSPPLRAVYSHLSSQIDNDYTINNIKNQQQQSNSSSNSPSTPDSNSQCMFSACQYLLPTGPLITNLFDINKKEYNQEPTDTFGDEWKNNSFLSSNHHTNISNKSSSTSSEIAVAGIPSPTSNCNSIPSVNNAGTNNDGQQELLWDTFSSSNPLISPPDDISLQSSVTPTTTATNTMDMYSNSLSNNNAVQQRYCCSFHYHRYYPHLYHYHNNNGYCYYTSYIPLSAATSSSNISTASNNNFGGAGQYDVMMMYSTNNNRAYVHQQQQQQQQQQHQLTGPALRLFDTDHDHCRHRHNIDTLIEKKNITNANINFENNTILTHNNVVGTPLYAHPKDILMDSSSGTSNSSDCSFSQTSSTATGTSIEVDNSKDELSSDVFSTSTFEKVTNKNIDGYINEDSSKKPISLLNAGPSYIKKMKRRSIPPVTALRGQAIPGMQKSRRTKTSYDPKTSYELNVLFFETFGMGRKPTKQERYKVQHKTGINSRRLTYWICNHKRRFNAELQAYNRLILEKEIEGYDDFVDYCKTHVVPELQHDEQQDNNNNNNNNSRMIDVDQHRNSGNGGSNNINNNNIESDDDDDDDSISTNSSMSDNNHTQQ</sequence>
<comment type="subcellular location">
    <subcellularLocation>
        <location evidence="1">Nucleus</location>
    </subcellularLocation>
</comment>
<evidence type="ECO:0000259" key="3">
    <source>
        <dbReference type="PROSITE" id="PS50071"/>
    </source>
</evidence>
<feature type="domain" description="Homeobox" evidence="3">
    <location>
        <begin position="494"/>
        <end position="558"/>
    </location>
</feature>
<dbReference type="SUPFAM" id="SSF46689">
    <property type="entry name" value="Homeodomain-like"/>
    <property type="match status" value="1"/>
</dbReference>
<evidence type="ECO:0000313" key="5">
    <source>
        <dbReference type="Proteomes" id="UP000646827"/>
    </source>
</evidence>